<dbReference type="OrthoDB" id="2423195at2759"/>
<dbReference type="STRING" id="1392247.A0A3N4KX20"/>
<dbReference type="InterPro" id="IPR045055">
    <property type="entry name" value="DNA2/NAM7-like"/>
</dbReference>
<dbReference type="CDD" id="cd18808">
    <property type="entry name" value="SF1_C_Upf1"/>
    <property type="match status" value="1"/>
</dbReference>
<dbReference type="PANTHER" id="PTHR10887">
    <property type="entry name" value="DNA2/NAM7 HELICASE FAMILY"/>
    <property type="match status" value="1"/>
</dbReference>
<evidence type="ECO:0000313" key="3">
    <source>
        <dbReference type="Proteomes" id="UP000277580"/>
    </source>
</evidence>
<dbReference type="InParanoid" id="A0A3N4KX20"/>
<evidence type="ECO:0000313" key="2">
    <source>
        <dbReference type="EMBL" id="RPB15077.1"/>
    </source>
</evidence>
<evidence type="ECO:0000259" key="1">
    <source>
        <dbReference type="Pfam" id="PF13087"/>
    </source>
</evidence>
<dbReference type="Gene3D" id="3.40.50.300">
    <property type="entry name" value="P-loop containing nucleotide triphosphate hydrolases"/>
    <property type="match status" value="1"/>
</dbReference>
<dbReference type="InterPro" id="IPR027417">
    <property type="entry name" value="P-loop_NTPase"/>
</dbReference>
<dbReference type="PANTHER" id="PTHR10887:SF341">
    <property type="entry name" value="NFX1-TYPE ZINC FINGER-CONTAINING PROTEIN 1"/>
    <property type="match status" value="1"/>
</dbReference>
<accession>A0A3N4KX20</accession>
<proteinExistence type="predicted"/>
<dbReference type="Proteomes" id="UP000277580">
    <property type="component" value="Unassembled WGS sequence"/>
</dbReference>
<dbReference type="EMBL" id="ML119115">
    <property type="protein sequence ID" value="RPB15077.1"/>
    <property type="molecule type" value="Genomic_DNA"/>
</dbReference>
<keyword evidence="3" id="KW-1185">Reference proteome</keyword>
<dbReference type="AlphaFoldDB" id="A0A3N4KX20"/>
<dbReference type="Pfam" id="PF13087">
    <property type="entry name" value="AAA_12"/>
    <property type="match status" value="1"/>
</dbReference>
<dbReference type="SUPFAM" id="SSF52540">
    <property type="entry name" value="P-loop containing nucleoside triphosphate hydrolases"/>
    <property type="match status" value="1"/>
</dbReference>
<organism evidence="2 3">
    <name type="scientific">Morchella conica CCBAS932</name>
    <dbReference type="NCBI Taxonomy" id="1392247"/>
    <lineage>
        <taxon>Eukaryota</taxon>
        <taxon>Fungi</taxon>
        <taxon>Dikarya</taxon>
        <taxon>Ascomycota</taxon>
        <taxon>Pezizomycotina</taxon>
        <taxon>Pezizomycetes</taxon>
        <taxon>Pezizales</taxon>
        <taxon>Morchellaceae</taxon>
        <taxon>Morchella</taxon>
    </lineage>
</organism>
<dbReference type="GO" id="GO:0031048">
    <property type="term" value="P:regulatory ncRNA-mediated heterochromatin formation"/>
    <property type="evidence" value="ECO:0007669"/>
    <property type="project" value="TreeGrafter"/>
</dbReference>
<dbReference type="InterPro" id="IPR041679">
    <property type="entry name" value="DNA2/NAM7-like_C"/>
</dbReference>
<dbReference type="InterPro" id="IPR047187">
    <property type="entry name" value="SF1_C_Upf1"/>
</dbReference>
<dbReference type="GO" id="GO:0031380">
    <property type="term" value="C:nuclear RNA-directed RNA polymerase complex"/>
    <property type="evidence" value="ECO:0007669"/>
    <property type="project" value="TreeGrafter"/>
</dbReference>
<feature type="domain" description="DNA2/NAM7 helicase-like C-terminal" evidence="1">
    <location>
        <begin position="17"/>
        <end position="200"/>
    </location>
</feature>
<name>A0A3N4KX20_9PEZI</name>
<reference evidence="2 3" key="1">
    <citation type="journal article" date="2018" name="Nat. Ecol. Evol.">
        <title>Pezizomycetes genomes reveal the molecular basis of ectomycorrhizal truffle lifestyle.</title>
        <authorList>
            <person name="Murat C."/>
            <person name="Payen T."/>
            <person name="Noel B."/>
            <person name="Kuo A."/>
            <person name="Morin E."/>
            <person name="Chen J."/>
            <person name="Kohler A."/>
            <person name="Krizsan K."/>
            <person name="Balestrini R."/>
            <person name="Da Silva C."/>
            <person name="Montanini B."/>
            <person name="Hainaut M."/>
            <person name="Levati E."/>
            <person name="Barry K.W."/>
            <person name="Belfiori B."/>
            <person name="Cichocki N."/>
            <person name="Clum A."/>
            <person name="Dockter R.B."/>
            <person name="Fauchery L."/>
            <person name="Guy J."/>
            <person name="Iotti M."/>
            <person name="Le Tacon F."/>
            <person name="Lindquist E.A."/>
            <person name="Lipzen A."/>
            <person name="Malagnac F."/>
            <person name="Mello A."/>
            <person name="Molinier V."/>
            <person name="Miyauchi S."/>
            <person name="Poulain J."/>
            <person name="Riccioni C."/>
            <person name="Rubini A."/>
            <person name="Sitrit Y."/>
            <person name="Splivallo R."/>
            <person name="Traeger S."/>
            <person name="Wang M."/>
            <person name="Zifcakova L."/>
            <person name="Wipf D."/>
            <person name="Zambonelli A."/>
            <person name="Paolocci F."/>
            <person name="Nowrousian M."/>
            <person name="Ottonello S."/>
            <person name="Baldrian P."/>
            <person name="Spatafora J.W."/>
            <person name="Henrissat B."/>
            <person name="Nagy L.G."/>
            <person name="Aury J.M."/>
            <person name="Wincker P."/>
            <person name="Grigoriev I.V."/>
            <person name="Bonfante P."/>
            <person name="Martin F.M."/>
        </authorList>
    </citation>
    <scope>NUCLEOTIDE SEQUENCE [LARGE SCALE GENOMIC DNA]</scope>
    <source>
        <strain evidence="2 3">CCBAS932</strain>
    </source>
</reference>
<protein>
    <recommendedName>
        <fullName evidence="1">DNA2/NAM7 helicase-like C-terminal domain-containing protein</fullName>
    </recommendedName>
</protein>
<gene>
    <name evidence="2" type="ORF">P167DRAFT_33642</name>
</gene>
<sequence length="497" mass="55255">MRPEIAGLVRSLGLYRTLMDGDNVKCYPDVPGMGGKNLLWLDHKSKESFSGTSYYNIHEADMIAGYAAHLIGSGEFGIRDIVILTPYREQVSVIKRFLQKQGAFGLVIPAEDMSCLVGRNAEYNPPLESESKDFTLINVDISDAVQVTTIDNYQGQEADIILYSAVRSNNTGRLGFTDITNRACVTLSRARHGMYIFGNADTAQNSKNSWNKVIRYMKAHGRITRDLSVQRCSRHTGPVHMIRSPADWRRLKQLKSCHSLCSEVLSCGHVCLQSCHSHSTHLLTDFKCTLPTSATLACGHIADFQCGTRDNNCPDCKRSLVENMPPAVDAIENGCQTTEINIFPLHISELSAETVAPTVASHEEFFLCASRYFLSNADGLENGLQDGKSSREAFLQSLNLSHNGLEENKWKFAGRYGLLKDFQGVYKVGLRQAAIVEREFGSEGLVSRMEGLKQSLGVTMAADFNWILAEMMKRARPHNCAQVFASALRQALQEFFD</sequence>